<dbReference type="Proteomes" id="UP000257109">
    <property type="component" value="Unassembled WGS sequence"/>
</dbReference>
<gene>
    <name evidence="1" type="ORF">CR513_31109</name>
</gene>
<feature type="non-terminal residue" evidence="1">
    <location>
        <position position="252"/>
    </location>
</feature>
<comment type="caution">
    <text evidence="1">The sequence shown here is derived from an EMBL/GenBank/DDBJ whole genome shotgun (WGS) entry which is preliminary data.</text>
</comment>
<evidence type="ECO:0000313" key="2">
    <source>
        <dbReference type="Proteomes" id="UP000257109"/>
    </source>
</evidence>
<proteinExistence type="predicted"/>
<dbReference type="AlphaFoldDB" id="A0A371GA46"/>
<feature type="non-terminal residue" evidence="1">
    <location>
        <position position="1"/>
    </location>
</feature>
<keyword evidence="2" id="KW-1185">Reference proteome</keyword>
<name>A0A371GA46_MUCPR</name>
<accession>A0A371GA46</accession>
<reference evidence="1" key="1">
    <citation type="submission" date="2018-05" db="EMBL/GenBank/DDBJ databases">
        <title>Draft genome of Mucuna pruriens seed.</title>
        <authorList>
            <person name="Nnadi N.E."/>
            <person name="Vos R."/>
            <person name="Hasami M.H."/>
            <person name="Devisetty U.K."/>
            <person name="Aguiy J.C."/>
        </authorList>
    </citation>
    <scope>NUCLEOTIDE SEQUENCE [LARGE SCALE GENOMIC DNA]</scope>
    <source>
        <strain evidence="1">JCA_2017</strain>
    </source>
</reference>
<evidence type="ECO:0000313" key="1">
    <source>
        <dbReference type="EMBL" id="RDX87416.1"/>
    </source>
</evidence>
<protein>
    <submittedName>
        <fullName evidence="1">Uncharacterized protein</fullName>
    </submittedName>
</protein>
<sequence>MEDFGWQAFGLRNSSSSDHLPWHLEHVMAFHDYVLEIFDLDTFVESWLGVDVKIPMSEEHPTYAQGNVHVGLFSISFWETIVDVSATRKAAFPSKHFFIANDTFNLSCLNLLGPLFEGSFSCREGLRGASSSMKIAGQVGLVGFWAGIVGFGDGTVGFWAGIVGFWDGTVGFLDVLGDTVGSWSVAALEHIATKTVNFASTIGCHHALLSLYGFSHNYCAILEHSKGIPKDKVDGATDGAITIELALGLSIK</sequence>
<organism evidence="1 2">
    <name type="scientific">Mucuna pruriens</name>
    <name type="common">Velvet bean</name>
    <name type="synonym">Dolichos pruriens</name>
    <dbReference type="NCBI Taxonomy" id="157652"/>
    <lineage>
        <taxon>Eukaryota</taxon>
        <taxon>Viridiplantae</taxon>
        <taxon>Streptophyta</taxon>
        <taxon>Embryophyta</taxon>
        <taxon>Tracheophyta</taxon>
        <taxon>Spermatophyta</taxon>
        <taxon>Magnoliopsida</taxon>
        <taxon>eudicotyledons</taxon>
        <taxon>Gunneridae</taxon>
        <taxon>Pentapetalae</taxon>
        <taxon>rosids</taxon>
        <taxon>fabids</taxon>
        <taxon>Fabales</taxon>
        <taxon>Fabaceae</taxon>
        <taxon>Papilionoideae</taxon>
        <taxon>50 kb inversion clade</taxon>
        <taxon>NPAAA clade</taxon>
        <taxon>indigoferoid/millettioid clade</taxon>
        <taxon>Phaseoleae</taxon>
        <taxon>Mucuna</taxon>
    </lineage>
</organism>
<dbReference type="EMBL" id="QJKJ01006234">
    <property type="protein sequence ID" value="RDX87416.1"/>
    <property type="molecule type" value="Genomic_DNA"/>
</dbReference>